<dbReference type="EMBL" id="JADEXG010000040">
    <property type="protein sequence ID" value="MBE9078775.1"/>
    <property type="molecule type" value="Genomic_DNA"/>
</dbReference>
<proteinExistence type="predicted"/>
<comment type="caution">
    <text evidence="3">The sequence shown here is derived from an EMBL/GenBank/DDBJ whole genome shotgun (WGS) entry which is preliminary data.</text>
</comment>
<feature type="compositionally biased region" description="Basic residues" evidence="1">
    <location>
        <begin position="1"/>
        <end position="10"/>
    </location>
</feature>
<accession>A0A8J7A9N7</accession>
<feature type="region of interest" description="Disordered" evidence="1">
    <location>
        <begin position="1"/>
        <end position="55"/>
    </location>
</feature>
<evidence type="ECO:0000259" key="2">
    <source>
        <dbReference type="Pfam" id="PF13699"/>
    </source>
</evidence>
<organism evidence="3 4">
    <name type="scientific">Vasconcelosia minhoensis LEGE 07310</name>
    <dbReference type="NCBI Taxonomy" id="915328"/>
    <lineage>
        <taxon>Bacteria</taxon>
        <taxon>Bacillati</taxon>
        <taxon>Cyanobacteriota</taxon>
        <taxon>Cyanophyceae</taxon>
        <taxon>Nodosilineales</taxon>
        <taxon>Cymatolegaceae</taxon>
        <taxon>Vasconcelosia</taxon>
        <taxon>Vasconcelosia minhoensis</taxon>
    </lineage>
</organism>
<name>A0A8J7A9N7_9CYAN</name>
<reference evidence="3" key="1">
    <citation type="submission" date="2020-10" db="EMBL/GenBank/DDBJ databases">
        <authorList>
            <person name="Castelo-Branco R."/>
            <person name="Eusebio N."/>
            <person name="Adriana R."/>
            <person name="Vieira A."/>
            <person name="Brugerolle De Fraissinette N."/>
            <person name="Rezende De Castro R."/>
            <person name="Schneider M.P."/>
            <person name="Vasconcelos V."/>
            <person name="Leao P.N."/>
        </authorList>
    </citation>
    <scope>NUCLEOTIDE SEQUENCE</scope>
    <source>
        <strain evidence="3">LEGE 07310</strain>
    </source>
</reference>
<feature type="region of interest" description="Disordered" evidence="1">
    <location>
        <begin position="70"/>
        <end position="93"/>
    </location>
</feature>
<dbReference type="InterPro" id="IPR025295">
    <property type="entry name" value="eCIS_core_dom"/>
</dbReference>
<evidence type="ECO:0000313" key="3">
    <source>
        <dbReference type="EMBL" id="MBE9078775.1"/>
    </source>
</evidence>
<gene>
    <name evidence="3" type="ORF">IQ241_15970</name>
</gene>
<evidence type="ECO:0000256" key="1">
    <source>
        <dbReference type="SAM" id="MobiDB-lite"/>
    </source>
</evidence>
<dbReference type="Pfam" id="PF13699">
    <property type="entry name" value="eCIS_core"/>
    <property type="match status" value="1"/>
</dbReference>
<feature type="compositionally biased region" description="Polar residues" evidence="1">
    <location>
        <begin position="70"/>
        <end position="85"/>
    </location>
</feature>
<evidence type="ECO:0000313" key="4">
    <source>
        <dbReference type="Proteomes" id="UP000636505"/>
    </source>
</evidence>
<protein>
    <submittedName>
        <fullName evidence="3">DUF4157 domain-containing protein</fullName>
    </submittedName>
</protein>
<feature type="domain" description="eCIS core" evidence="2">
    <location>
        <begin position="164"/>
        <end position="240"/>
    </location>
</feature>
<keyword evidence="4" id="KW-1185">Reference proteome</keyword>
<dbReference type="AlphaFoldDB" id="A0A8J7A9N7"/>
<sequence length="472" mass="50852">MSSKRAHASHHKSENPTPQNAPQLQARPFSSEASSPTNASCQELQSQSAASDSRTNFSFGNVNVFANETKPAPQSSVGPIQTKLTIGQPGDKYEQEADQVAARVVQQINSPQAAQKEGDVQRSLSMHNSVMRLTIQRQSTIPVGPASNEFEKRLNQARGGGSSLEPKIRNQMESAMEADFSGVTIHTSAQADQLNQSIQAKAFTTGQDVFFRQGEYQPRSREGQELIAHELTHVVQQKGKEVLACRASVVREPISSTEATRVQAALNGGAEAPLKQKYAYGLISGTYDWTNNTADAHVAPGGKTPLTVVDMLMAVSDLHQAMAARKTMGGPEGEVEMHPQGAAVIKIVVEMLGSTLGGAIGNISAKYYKWKRKGVKLSKGKLDDEMAQEIIPEHMAFLGALREVGGVDIKAIIPATTNDEFDQSILDNTREGKARLAKYETHLKADKAASLLIKVSAAKLPAVITGLQKYGQ</sequence>
<dbReference type="Proteomes" id="UP000636505">
    <property type="component" value="Unassembled WGS sequence"/>
</dbReference>
<feature type="compositionally biased region" description="Polar residues" evidence="1">
    <location>
        <begin position="31"/>
        <end position="55"/>
    </location>
</feature>